<gene>
    <name evidence="2" type="ORF">EYC84_000555</name>
</gene>
<name>A0A5M9JPN6_MONFR</name>
<dbReference type="VEuPathDB" id="FungiDB:MFRU_055g00410"/>
<dbReference type="EMBL" id="VICG01000006">
    <property type="protein sequence ID" value="KAA8571221.1"/>
    <property type="molecule type" value="Genomic_DNA"/>
</dbReference>
<comment type="caution">
    <text evidence="2">The sequence shown here is derived from an EMBL/GenBank/DDBJ whole genome shotgun (WGS) entry which is preliminary data.</text>
</comment>
<keyword evidence="3" id="KW-1185">Reference proteome</keyword>
<organism evidence="2 3">
    <name type="scientific">Monilinia fructicola</name>
    <name type="common">Brown rot fungus</name>
    <name type="synonym">Ciboria fructicola</name>
    <dbReference type="NCBI Taxonomy" id="38448"/>
    <lineage>
        <taxon>Eukaryota</taxon>
        <taxon>Fungi</taxon>
        <taxon>Dikarya</taxon>
        <taxon>Ascomycota</taxon>
        <taxon>Pezizomycotina</taxon>
        <taxon>Leotiomycetes</taxon>
        <taxon>Helotiales</taxon>
        <taxon>Sclerotiniaceae</taxon>
        <taxon>Monilinia</taxon>
    </lineage>
</organism>
<sequence>MSYDPPPVTEPREAVAGITPFYFNPTADTLFLNCVASIFLDVRWFLLDETPKSIAPMTGWKNVALDSLHMRFVAVVATDLPTPRHRIRELFPDLERLSIAVDSKNSSRRRLRASLRPGRATELSTVGLDDVEGSDEIRLYFEKDFGFASDTGVNEEEDKIQLGREQDARKPELTMCKVKRDRFYVGLKQEPGLLRCNYEMAGYFRGKQTMPCTGKGNLIWPTVCDGNILKTVFGRPSTCGVAGHTKHNRRTGQGKHRTLISFQRDSWRMEIMRYPEPPEEICQSFFFFFCIASITYAQLIFSASVDLFFSQNVQASSSYHVVPKFIARLLTHAKIDAPYYPTDPSKPTTWPLFGPKIPSKWQSKFSNALNQTLKAASTLELSGGASGSRHRHYGMKRRARRSMSPGFGRVRCM</sequence>
<proteinExistence type="predicted"/>
<reference evidence="2 3" key="1">
    <citation type="submission" date="2019-06" db="EMBL/GenBank/DDBJ databases">
        <title>Genome Sequence of the Brown Rot Fungal Pathogen Monilinia fructicola.</title>
        <authorList>
            <person name="De Miccolis Angelini R.M."/>
            <person name="Landi L."/>
            <person name="Abate D."/>
            <person name="Pollastro S."/>
            <person name="Romanazzi G."/>
            <person name="Faretra F."/>
        </authorList>
    </citation>
    <scope>NUCLEOTIDE SEQUENCE [LARGE SCALE GENOMIC DNA]</scope>
    <source>
        <strain evidence="2 3">Mfrc123</strain>
    </source>
</reference>
<dbReference type="Proteomes" id="UP000322873">
    <property type="component" value="Unassembled WGS sequence"/>
</dbReference>
<evidence type="ECO:0000256" key="1">
    <source>
        <dbReference type="SAM" id="MobiDB-lite"/>
    </source>
</evidence>
<feature type="region of interest" description="Disordered" evidence="1">
    <location>
        <begin position="381"/>
        <end position="400"/>
    </location>
</feature>
<protein>
    <submittedName>
        <fullName evidence="2">Uncharacterized protein</fullName>
    </submittedName>
</protein>
<evidence type="ECO:0000313" key="3">
    <source>
        <dbReference type="Proteomes" id="UP000322873"/>
    </source>
</evidence>
<dbReference type="AlphaFoldDB" id="A0A5M9JPN6"/>
<feature type="compositionally biased region" description="Basic residues" evidence="1">
    <location>
        <begin position="388"/>
        <end position="400"/>
    </location>
</feature>
<accession>A0A5M9JPN6</accession>
<evidence type="ECO:0000313" key="2">
    <source>
        <dbReference type="EMBL" id="KAA8571221.1"/>
    </source>
</evidence>